<evidence type="ECO:0000313" key="5">
    <source>
        <dbReference type="Proteomes" id="UP000069272"/>
    </source>
</evidence>
<proteinExistence type="predicted"/>
<evidence type="ECO:0000256" key="1">
    <source>
        <dbReference type="SAM" id="MobiDB-lite"/>
    </source>
</evidence>
<dbReference type="Proteomes" id="UP000069272">
    <property type="component" value="Chromosome 3L"/>
</dbReference>
<name>A0A182FHN0_ANOAL</name>
<dbReference type="STRING" id="7167.A0A182FHN0"/>
<dbReference type="AlphaFoldDB" id="A0A182FHN0"/>
<reference evidence="4" key="2">
    <citation type="submission" date="2022-08" db="UniProtKB">
        <authorList>
            <consortium name="EnsemblMetazoa"/>
        </authorList>
    </citation>
    <scope>IDENTIFICATION</scope>
    <source>
        <strain evidence="4">STECLA/ALBI9_A</strain>
    </source>
</reference>
<keyword evidence="5" id="KW-1185">Reference proteome</keyword>
<feature type="compositionally biased region" description="Polar residues" evidence="1">
    <location>
        <begin position="292"/>
        <end position="302"/>
    </location>
</feature>
<protein>
    <submittedName>
        <fullName evidence="4">Uncharacterized protein</fullName>
    </submittedName>
</protein>
<feature type="compositionally biased region" description="Low complexity" evidence="1">
    <location>
        <begin position="241"/>
        <end position="261"/>
    </location>
</feature>
<reference evidence="4 5" key="1">
    <citation type="journal article" date="2017" name="G3 (Bethesda)">
        <title>The Physical Genome Mapping of Anopheles albimanus Corrected Scaffold Misassemblies and Identified Interarm Rearrangements in Genus Anopheles.</title>
        <authorList>
            <person name="Artemov G.N."/>
            <person name="Peery A.N."/>
            <person name="Jiang X."/>
            <person name="Tu Z."/>
            <person name="Stegniy V.N."/>
            <person name="Sharakhova M.V."/>
            <person name="Sharakhov I.V."/>
        </authorList>
    </citation>
    <scope>NUCLEOTIDE SEQUENCE [LARGE SCALE GENOMIC DNA]</scope>
    <source>
        <strain evidence="4 5">ALBI9_A</strain>
    </source>
</reference>
<feature type="chain" id="PRO_5043354796" evidence="3">
    <location>
        <begin position="28"/>
        <end position="443"/>
    </location>
</feature>
<sequence>MAGIKPNIYAVLVTALGFLCLVISATAVGVPVWAYYEGRSGVEDRGYFGPWQKCQVLSYRERCGDIGRFRPLGVVFASGMLAVGGCVLFAIFCILSIIQIAMISSRDRVCMSYQALVTVKLVASVLATGLSLGAAALFALQTDDDRAGYYITRGISFYLQILVAALSMGLLALAVYDRILTKRPEGDPTMLSNASSNGRPRGSTYNNPGFRETSHNPNGISVTDASGRPYPPSGMNGSMQSVNTTVTTVSNGSTIGSGSVTRTPLRSSLKKPRPPNSTNDGLGIRNPGYSGGNQSPRMQRNGSVKKVRIQTHSTDVLLRYGSNKISTDSQAASDLQEEVPQPQNTTSNESPAILPCNEQPAAPRATLIKIGIILRSRDGSIPRVVPLNPQQNLAPGEALIKAALCHEELGRNGDSTCESHILYNTQSGKVELSGGHFEQEYII</sequence>
<dbReference type="VEuPathDB" id="VectorBase:AALB20_033192"/>
<accession>A0A182FHN0</accession>
<feature type="compositionally biased region" description="Polar residues" evidence="1">
    <location>
        <begin position="215"/>
        <end position="224"/>
    </location>
</feature>
<feature type="region of interest" description="Disordered" evidence="1">
    <location>
        <begin position="327"/>
        <end position="355"/>
    </location>
</feature>
<feature type="compositionally biased region" description="Polar residues" evidence="1">
    <location>
        <begin position="190"/>
        <end position="207"/>
    </location>
</feature>
<organism evidence="4 5">
    <name type="scientific">Anopheles albimanus</name>
    <name type="common">New world malaria mosquito</name>
    <dbReference type="NCBI Taxonomy" id="7167"/>
    <lineage>
        <taxon>Eukaryota</taxon>
        <taxon>Metazoa</taxon>
        <taxon>Ecdysozoa</taxon>
        <taxon>Arthropoda</taxon>
        <taxon>Hexapoda</taxon>
        <taxon>Insecta</taxon>
        <taxon>Pterygota</taxon>
        <taxon>Neoptera</taxon>
        <taxon>Endopterygota</taxon>
        <taxon>Diptera</taxon>
        <taxon>Nematocera</taxon>
        <taxon>Culicoidea</taxon>
        <taxon>Culicidae</taxon>
        <taxon>Anophelinae</taxon>
        <taxon>Anopheles</taxon>
    </lineage>
</organism>
<feature type="transmembrane region" description="Helical" evidence="2">
    <location>
        <begin position="155"/>
        <end position="176"/>
    </location>
</feature>
<feature type="transmembrane region" description="Helical" evidence="2">
    <location>
        <begin position="115"/>
        <end position="140"/>
    </location>
</feature>
<keyword evidence="2" id="KW-0472">Membrane</keyword>
<feature type="transmembrane region" description="Helical" evidence="2">
    <location>
        <begin position="74"/>
        <end position="103"/>
    </location>
</feature>
<evidence type="ECO:0000256" key="3">
    <source>
        <dbReference type="SAM" id="SignalP"/>
    </source>
</evidence>
<feature type="compositionally biased region" description="Polar residues" evidence="1">
    <location>
        <begin position="341"/>
        <end position="350"/>
    </location>
</feature>
<evidence type="ECO:0000313" key="4">
    <source>
        <dbReference type="EnsemblMetazoa" id="AALB006023-PA"/>
    </source>
</evidence>
<dbReference type="VEuPathDB" id="VectorBase:AALB20_034943"/>
<dbReference type="EnsemblMetazoa" id="AALB006023-RA">
    <property type="protein sequence ID" value="AALB006023-PA"/>
    <property type="gene ID" value="AALB006023"/>
</dbReference>
<keyword evidence="3" id="KW-0732">Signal</keyword>
<keyword evidence="2" id="KW-0812">Transmembrane</keyword>
<feature type="signal peptide" evidence="3">
    <location>
        <begin position="1"/>
        <end position="27"/>
    </location>
</feature>
<feature type="region of interest" description="Disordered" evidence="1">
    <location>
        <begin position="186"/>
        <end position="308"/>
    </location>
</feature>
<evidence type="ECO:0000256" key="2">
    <source>
        <dbReference type="SAM" id="Phobius"/>
    </source>
</evidence>
<keyword evidence="2" id="KW-1133">Transmembrane helix</keyword>
<dbReference type="VEuPathDB" id="VectorBase:AALB006023"/>